<comment type="caution">
    <text evidence="1">The sequence shown here is derived from an EMBL/GenBank/DDBJ whole genome shotgun (WGS) entry which is preliminary data.</text>
</comment>
<accession>A0A7X0JSP7</accession>
<dbReference type="Gene3D" id="3.40.50.1820">
    <property type="entry name" value="alpha/beta hydrolase"/>
    <property type="match status" value="1"/>
</dbReference>
<protein>
    <recommendedName>
        <fullName evidence="3">Esterase YqiA</fullName>
    </recommendedName>
</protein>
<dbReference type="AlphaFoldDB" id="A0A7X0JSP7"/>
<dbReference type="FunCoup" id="A0A7X0JSP7">
    <property type="interactions" value="8"/>
</dbReference>
<name>A0A7X0JSP7_9GAMM</name>
<sequence length="198" mass="22879">MPALLYIHGFLSSPNSFKALQVKDWLQQHRPDIEYHCPFLTVYPDQVQAELDALVADVQSRGQDLYLMGSSMGGFWSTYLAERYDLPALLINPAVRPSMLMPEYIGKPLKNYHTEDRYTLAAEHIEQLKALLSEHITRPENYWVLLQTEDETLDYRQAEALYQDARLTIEDGGDHAFQGFERFIEPGIEFLAQHYPKA</sequence>
<dbReference type="EMBL" id="JACHHT010000001">
    <property type="protein sequence ID" value="MBB6520705.1"/>
    <property type="molecule type" value="Genomic_DNA"/>
</dbReference>
<dbReference type="Pfam" id="PF05728">
    <property type="entry name" value="UPF0227"/>
    <property type="match status" value="1"/>
</dbReference>
<dbReference type="InParanoid" id="A0A7X0JSP7"/>
<proteinExistence type="predicted"/>
<dbReference type="InterPro" id="IPR029058">
    <property type="entry name" value="AB_hydrolase_fold"/>
</dbReference>
<dbReference type="Proteomes" id="UP000528457">
    <property type="component" value="Unassembled WGS sequence"/>
</dbReference>
<evidence type="ECO:0000313" key="1">
    <source>
        <dbReference type="EMBL" id="MBB6520705.1"/>
    </source>
</evidence>
<dbReference type="RefSeq" id="WP_166850466.1">
    <property type="nucleotide sequence ID" value="NZ_JAAONY010000001.1"/>
</dbReference>
<organism evidence="1 2">
    <name type="scientific">Pseudoteredinibacter isoporae</name>
    <dbReference type="NCBI Taxonomy" id="570281"/>
    <lineage>
        <taxon>Bacteria</taxon>
        <taxon>Pseudomonadati</taxon>
        <taxon>Pseudomonadota</taxon>
        <taxon>Gammaproteobacteria</taxon>
        <taxon>Cellvibrionales</taxon>
        <taxon>Cellvibrionaceae</taxon>
        <taxon>Pseudoteredinibacter</taxon>
    </lineage>
</organism>
<evidence type="ECO:0000313" key="2">
    <source>
        <dbReference type="Proteomes" id="UP000528457"/>
    </source>
</evidence>
<dbReference type="SUPFAM" id="SSF53474">
    <property type="entry name" value="alpha/beta-Hydrolases"/>
    <property type="match status" value="1"/>
</dbReference>
<gene>
    <name evidence="1" type="ORF">HNR48_000983</name>
</gene>
<dbReference type="PANTHER" id="PTHR35602:SF3">
    <property type="entry name" value="ESTERASE YQIA"/>
    <property type="match status" value="1"/>
</dbReference>
<keyword evidence="2" id="KW-1185">Reference proteome</keyword>
<dbReference type="PANTHER" id="PTHR35602">
    <property type="entry name" value="ESTERASE YQIA-RELATED"/>
    <property type="match status" value="1"/>
</dbReference>
<dbReference type="InterPro" id="IPR008886">
    <property type="entry name" value="UPF0227/Esterase_YqiA"/>
</dbReference>
<reference evidence="1 2" key="1">
    <citation type="submission" date="2020-08" db="EMBL/GenBank/DDBJ databases">
        <title>Genomic Encyclopedia of Type Strains, Phase IV (KMG-IV): sequencing the most valuable type-strain genomes for metagenomic binning, comparative biology and taxonomic classification.</title>
        <authorList>
            <person name="Goeker M."/>
        </authorList>
    </citation>
    <scope>NUCLEOTIDE SEQUENCE [LARGE SCALE GENOMIC DNA]</scope>
    <source>
        <strain evidence="1 2">DSM 22368</strain>
    </source>
</reference>
<evidence type="ECO:0008006" key="3">
    <source>
        <dbReference type="Google" id="ProtNLM"/>
    </source>
</evidence>